<keyword evidence="7" id="KW-0677">Repeat</keyword>
<comment type="caution">
    <text evidence="13">The sequence shown here is derived from an EMBL/GenBank/DDBJ whole genome shotgun (WGS) entry which is preliminary data.</text>
</comment>
<keyword evidence="10 11" id="KW-1035">Host cytoplasm</keyword>
<evidence type="ECO:0000256" key="7">
    <source>
        <dbReference type="ARBA" id="ARBA00022737"/>
    </source>
</evidence>
<dbReference type="Proteomes" id="UP000887222">
    <property type="component" value="Unassembled WGS sequence"/>
</dbReference>
<keyword evidence="5" id="KW-0433">Leucine-rich repeat</keyword>
<dbReference type="InterPro" id="IPR051071">
    <property type="entry name" value="LRR-bact_E3_ubiq_ligases"/>
</dbReference>
<keyword evidence="14" id="KW-1185">Reference proteome</keyword>
<evidence type="ECO:0000256" key="11">
    <source>
        <dbReference type="PROSITE-ProRule" id="PRU01398"/>
    </source>
</evidence>
<comment type="subcellular location">
    <subcellularLocation>
        <location evidence="1">Host cytoplasm</location>
    </subcellularLocation>
    <subcellularLocation>
        <location evidence="2">Secreted</location>
    </subcellularLocation>
</comment>
<evidence type="ECO:0000256" key="3">
    <source>
        <dbReference type="ARBA" id="ARBA00009868"/>
    </source>
</evidence>
<reference evidence="13 14" key="1">
    <citation type="journal article" date="2022" name="Int. J. Syst. Evol. Microbiol.">
        <title>Noviherbaspirillum aridicola sp. nov., isolated from an arid soil in Pakistan.</title>
        <authorList>
            <person name="Khan I.U."/>
            <person name="Saqib M."/>
            <person name="Amin A."/>
            <person name="Hussain F."/>
            <person name="Li L."/>
            <person name="Liu Y.H."/>
            <person name="Fang B.Z."/>
            <person name="Ahmed I."/>
            <person name="Li W.J."/>
        </authorList>
    </citation>
    <scope>NUCLEOTIDE SEQUENCE [LARGE SCALE GENOMIC DNA]</scope>
    <source>
        <strain evidence="13 14">NCCP-691</strain>
    </source>
</reference>
<gene>
    <name evidence="13" type="ORF">NCCP691_20500</name>
</gene>
<dbReference type="InterPro" id="IPR001611">
    <property type="entry name" value="Leu-rich_rpt"/>
</dbReference>
<evidence type="ECO:0000313" key="13">
    <source>
        <dbReference type="EMBL" id="GIZ52036.1"/>
    </source>
</evidence>
<dbReference type="EMBL" id="BPMK01000008">
    <property type="protein sequence ID" value="GIZ52036.1"/>
    <property type="molecule type" value="Genomic_DNA"/>
</dbReference>
<evidence type="ECO:0000256" key="9">
    <source>
        <dbReference type="ARBA" id="ARBA00022843"/>
    </source>
</evidence>
<dbReference type="Gene3D" id="1.20.58.90">
    <property type="match status" value="1"/>
</dbReference>
<keyword evidence="9 11" id="KW-0832">Ubl conjugation</keyword>
<dbReference type="PANTHER" id="PTHR47114:SF2">
    <property type="entry name" value="OLIGODENDROCYTE-MYELIN GLYCOPROTEIN"/>
    <property type="match status" value="1"/>
</dbReference>
<dbReference type="Pfam" id="PF13855">
    <property type="entry name" value="LRR_8"/>
    <property type="match status" value="1"/>
</dbReference>
<evidence type="ECO:0000313" key="14">
    <source>
        <dbReference type="Proteomes" id="UP000887222"/>
    </source>
</evidence>
<dbReference type="PROSITE" id="PS52053">
    <property type="entry name" value="NEL"/>
    <property type="match status" value="1"/>
</dbReference>
<dbReference type="Gene3D" id="1.20.58.360">
    <property type="entry name" value="Shigella T3SS effector IpaH defines"/>
    <property type="match status" value="1"/>
</dbReference>
<organism evidence="13 14">
    <name type="scientific">Noviherbaspirillum aridicola</name>
    <dbReference type="NCBI Taxonomy" id="2849687"/>
    <lineage>
        <taxon>Bacteria</taxon>
        <taxon>Pseudomonadati</taxon>
        <taxon>Pseudomonadota</taxon>
        <taxon>Betaproteobacteria</taxon>
        <taxon>Burkholderiales</taxon>
        <taxon>Oxalobacteraceae</taxon>
        <taxon>Noviherbaspirillum</taxon>
    </lineage>
</organism>
<comment type="PTM">
    <text evidence="11">Ubiquitinated in the presence of host E1 ubiquitin-activating enzyme, E2 ubiquitin-conjugating enzyme and ubiquitin.</text>
</comment>
<name>A0ABQ4Q4B4_9BURK</name>
<evidence type="ECO:0000256" key="1">
    <source>
        <dbReference type="ARBA" id="ARBA00004192"/>
    </source>
</evidence>
<sequence>MPPQADYLSALSAWASRGSQDEYRADAVELIQEWFEDGGLESELSFEGLNLRELPPLPAGLRKLNVDGNPLNSLGAALPSSLTELHAAECGLTDLPELPGSLTWIELDSNQLEELPPLPHGLRWLGMTENRLSRLPDDLTLPQALETLDLRGNQLDRLPNELALPPSLETLNLSDNHLTALPWHGETRSGAHCVVIVGGNPFSPHEIARLKALAGNANYFGPRITFSEDEPPLDFETRPLANAVVAWYEDVGQEADQDAWSEFEKEEGGADFSTFLDRLRASANFPFEEFRQSVVELLTTIAADPRQRSLCFRMVMTELTRCEDRVTLAMNALDNARRIASVEAGDFDRNVAGLVSLARGMFRLAKLAEIAKDKVTVLEQHALPSDPPLDPIQVYLAYQIGLRQRLNLPISTFLMRAEESYSKVTQSDLNEAELRVRDSEATDFVHFLSTEWGPWQSFLQRNHAEEHESAKEELIDAMGDEFNTALERELEQAGLPRTEDTERVLGVKLKEQIAHDINGKLLRSVLARTQLLHLLDSPEPQSPETTSAGPSD</sequence>
<keyword evidence="6 11" id="KW-0808">Transferase</keyword>
<evidence type="ECO:0000256" key="2">
    <source>
        <dbReference type="ARBA" id="ARBA00004613"/>
    </source>
</evidence>
<keyword evidence="8 11" id="KW-0833">Ubl conjugation pathway</keyword>
<dbReference type="SMART" id="SM00364">
    <property type="entry name" value="LRR_BAC"/>
    <property type="match status" value="6"/>
</dbReference>
<feature type="active site" description="Glycyl thioester intermediate" evidence="11">
    <location>
        <position position="322"/>
    </location>
</feature>
<evidence type="ECO:0000256" key="5">
    <source>
        <dbReference type="ARBA" id="ARBA00022614"/>
    </source>
</evidence>
<keyword evidence="4 11" id="KW-0964">Secreted</keyword>
<comment type="similarity">
    <text evidence="3 11">Belongs to the LRR-containing bacterial E3 ligase family.</text>
</comment>
<dbReference type="SUPFAM" id="SSF52058">
    <property type="entry name" value="L domain-like"/>
    <property type="match status" value="1"/>
</dbReference>
<dbReference type="Gene3D" id="3.80.10.10">
    <property type="entry name" value="Ribonuclease Inhibitor"/>
    <property type="match status" value="1"/>
</dbReference>
<evidence type="ECO:0000259" key="12">
    <source>
        <dbReference type="PROSITE" id="PS52053"/>
    </source>
</evidence>
<evidence type="ECO:0000256" key="8">
    <source>
        <dbReference type="ARBA" id="ARBA00022786"/>
    </source>
</evidence>
<dbReference type="Gene3D" id="1.20.1270.130">
    <property type="entry name" value="Shigella T3SS effector IpaH domain"/>
    <property type="match status" value="1"/>
</dbReference>
<accession>A0ABQ4Q4B4</accession>
<dbReference type="InterPro" id="IPR032675">
    <property type="entry name" value="LRR_dom_sf"/>
</dbReference>
<protein>
    <recommendedName>
        <fullName evidence="12">NEL domain-containing protein</fullName>
    </recommendedName>
</protein>
<evidence type="ECO:0000256" key="10">
    <source>
        <dbReference type="ARBA" id="ARBA00023200"/>
    </source>
</evidence>
<proteinExistence type="inferred from homology"/>
<dbReference type="PROSITE" id="PS51450">
    <property type="entry name" value="LRR"/>
    <property type="match status" value="3"/>
</dbReference>
<dbReference type="InterPro" id="IPR029487">
    <property type="entry name" value="NEL_dom"/>
</dbReference>
<feature type="domain" description="NEL" evidence="12">
    <location>
        <begin position="239"/>
        <end position="542"/>
    </location>
</feature>
<evidence type="ECO:0000256" key="6">
    <source>
        <dbReference type="ARBA" id="ARBA00022679"/>
    </source>
</evidence>
<dbReference type="PANTHER" id="PTHR47114">
    <property type="match status" value="1"/>
</dbReference>
<evidence type="ECO:0000256" key="4">
    <source>
        <dbReference type="ARBA" id="ARBA00022525"/>
    </source>
</evidence>
<dbReference type="Pfam" id="PF14496">
    <property type="entry name" value="NEL"/>
    <property type="match status" value="1"/>
</dbReference>